<dbReference type="InterPro" id="IPR004020">
    <property type="entry name" value="DAPIN"/>
</dbReference>
<dbReference type="InterPro" id="IPR052090">
    <property type="entry name" value="Cytolytic_pore-forming_toxin"/>
</dbReference>
<evidence type="ECO:0000256" key="6">
    <source>
        <dbReference type="ARBA" id="ARBA00022741"/>
    </source>
</evidence>
<proteinExistence type="predicted"/>
<dbReference type="Gene3D" id="1.20.58.1200">
    <property type="entry name" value="RNA silencing suppressor P21, N-terminal domain"/>
    <property type="match status" value="3"/>
</dbReference>
<dbReference type="GO" id="GO:0006508">
    <property type="term" value="P:proteolysis"/>
    <property type="evidence" value="ECO:0007669"/>
    <property type="project" value="UniProtKB-KW"/>
</dbReference>
<dbReference type="GO" id="GO:0012501">
    <property type="term" value="P:programmed cell death"/>
    <property type="evidence" value="ECO:0007669"/>
    <property type="project" value="UniProtKB-KW"/>
</dbReference>
<keyword evidence="5" id="KW-0645">Protease</keyword>
<dbReference type="InterPro" id="IPR011029">
    <property type="entry name" value="DEATH-like_dom_sf"/>
</dbReference>
<keyword evidence="9" id="KW-0391">Immunity</keyword>
<dbReference type="GO" id="GO:0042981">
    <property type="term" value="P:regulation of apoptotic process"/>
    <property type="evidence" value="ECO:0007669"/>
    <property type="project" value="InterPro"/>
</dbReference>
<dbReference type="Pfam" id="PF05729">
    <property type="entry name" value="NACHT"/>
    <property type="match status" value="1"/>
</dbReference>
<protein>
    <submittedName>
        <fullName evidence="15">Uncharacterized LOC115201125</fullName>
    </submittedName>
</protein>
<dbReference type="Pfam" id="PF23679">
    <property type="entry name" value="UPA-FIIND"/>
    <property type="match status" value="1"/>
</dbReference>
<dbReference type="GO" id="GO:0045087">
    <property type="term" value="P:innate immune response"/>
    <property type="evidence" value="ECO:0007669"/>
    <property type="project" value="UniProtKB-KW"/>
</dbReference>
<dbReference type="InterPro" id="IPR001315">
    <property type="entry name" value="CARD"/>
</dbReference>
<dbReference type="InterPro" id="IPR001611">
    <property type="entry name" value="Leu-rich_rpt"/>
</dbReference>
<keyword evidence="16" id="KW-1185">Reference proteome</keyword>
<dbReference type="CDD" id="cd01671">
    <property type="entry name" value="CARD"/>
    <property type="match status" value="1"/>
</dbReference>
<dbReference type="PROSITE" id="PS50837">
    <property type="entry name" value="NACHT"/>
    <property type="match status" value="1"/>
</dbReference>
<dbReference type="InterPro" id="IPR025307">
    <property type="entry name" value="FIIND_dom"/>
</dbReference>
<dbReference type="Gene3D" id="1.10.533.10">
    <property type="entry name" value="Death Domain, Fas"/>
    <property type="match status" value="2"/>
</dbReference>
<evidence type="ECO:0000256" key="2">
    <source>
        <dbReference type="ARBA" id="ARBA00022490"/>
    </source>
</evidence>
<dbReference type="SUPFAM" id="SSF52540">
    <property type="entry name" value="P-loop containing nucleoside triphosphate hydrolases"/>
    <property type="match status" value="1"/>
</dbReference>
<evidence type="ECO:0000313" key="15">
    <source>
        <dbReference type="Ensembl" id="ENSSTUP00000041201.1"/>
    </source>
</evidence>
<dbReference type="GO" id="GO:0061702">
    <property type="term" value="C:canonical inflammasome complex"/>
    <property type="evidence" value="ECO:0007669"/>
    <property type="project" value="UniProtKB-SubCell"/>
</dbReference>
<feature type="domain" description="FIIND" evidence="14">
    <location>
        <begin position="1813"/>
        <end position="2089"/>
    </location>
</feature>
<dbReference type="PANTHER" id="PTHR31594">
    <property type="entry name" value="AIG1-TYPE G DOMAIN-CONTAINING PROTEIN"/>
    <property type="match status" value="1"/>
</dbReference>
<gene>
    <name evidence="15" type="primary">LOC115201125</name>
</gene>
<dbReference type="CDD" id="cd00009">
    <property type="entry name" value="AAA"/>
    <property type="match status" value="1"/>
</dbReference>
<keyword evidence="7" id="KW-0067">ATP-binding</keyword>
<reference evidence="15" key="2">
    <citation type="submission" date="2025-09" db="UniProtKB">
        <authorList>
            <consortium name="Ensembl"/>
        </authorList>
    </citation>
    <scope>IDENTIFICATION</scope>
</reference>
<evidence type="ECO:0000256" key="9">
    <source>
        <dbReference type="ARBA" id="ARBA00022859"/>
    </source>
</evidence>
<dbReference type="GO" id="GO:0005524">
    <property type="term" value="F:ATP binding"/>
    <property type="evidence" value="ECO:0007669"/>
    <property type="project" value="UniProtKB-KW"/>
</dbReference>
<name>A0A673Z4J8_SALTR</name>
<dbReference type="SUPFAM" id="SSF52047">
    <property type="entry name" value="RNI-like"/>
    <property type="match status" value="1"/>
</dbReference>
<feature type="domain" description="CARD" evidence="11">
    <location>
        <begin position="4"/>
        <end position="79"/>
    </location>
</feature>
<dbReference type="PROSITE" id="PS50824">
    <property type="entry name" value="DAPIN"/>
    <property type="match status" value="1"/>
</dbReference>
<dbReference type="Gene3D" id="3.80.10.10">
    <property type="entry name" value="Ribonuclease Inhibitor"/>
    <property type="match status" value="2"/>
</dbReference>
<dbReference type="Pfam" id="PF00619">
    <property type="entry name" value="CARD"/>
    <property type="match status" value="1"/>
</dbReference>
<feature type="domain" description="Pyrin" evidence="12">
    <location>
        <begin position="2096"/>
        <end position="2181"/>
    </location>
</feature>
<keyword evidence="2" id="KW-0963">Cytoplasm</keyword>
<evidence type="ECO:0000259" key="11">
    <source>
        <dbReference type="PROSITE" id="PS50209"/>
    </source>
</evidence>
<evidence type="ECO:0000256" key="4">
    <source>
        <dbReference type="ARBA" id="ARBA00022590"/>
    </source>
</evidence>
<dbReference type="GO" id="GO:0008233">
    <property type="term" value="F:peptidase activity"/>
    <property type="evidence" value="ECO:0007669"/>
    <property type="project" value="UniProtKB-KW"/>
</dbReference>
<dbReference type="PROSITE" id="PS50209">
    <property type="entry name" value="CARD"/>
    <property type="match status" value="1"/>
</dbReference>
<evidence type="ECO:0000259" key="14">
    <source>
        <dbReference type="PROSITE" id="PS51830"/>
    </source>
</evidence>
<evidence type="ECO:0000259" key="12">
    <source>
        <dbReference type="PROSITE" id="PS50824"/>
    </source>
</evidence>
<accession>A0A673Z4J8</accession>
<dbReference type="RefSeq" id="XP_029620295.1">
    <property type="nucleotide sequence ID" value="XM_029764435.1"/>
</dbReference>
<evidence type="ECO:0000313" key="16">
    <source>
        <dbReference type="Proteomes" id="UP000472277"/>
    </source>
</evidence>
<dbReference type="Proteomes" id="UP000472277">
    <property type="component" value="Chromosome 10"/>
</dbReference>
<sequence>MASTEQSAVDYIQNGRRLLVDSLENPSLVIDHLHKHMVLNQEEVSYLSSMYEKSDRSRKMLDMTVCKGEAACYELLKILYTTRKVSLKQHMHYWISCFSFRDDPKLQSDFTPTDSKPCFKYMKQLKLKAKQICEARRKKRMYWLKKSCTLKPFTYIPLVLDPDRSVFQKSKISKSKAYKKSRSKKLQTYIPAFKRKLSPDNLLTGNEKKILLVGKPGIGKTTVAQEILNLWAQKEDNAVSYMFYFNESLMRSMSHSDDPTTLKSLLFGKYVKPEEGIEEILQDIEQNSENVIIVFDGIMDTIRNSVVKRILEKDLLCDAKIVTTCRPEAEDCGFLSDWPSYRVEVHGFNDESISSFFRWMFDTDEDTICRILNNPELFSLCHVPMYAFIVTGCICLSVSEAKDHPCTVTEMYVQIFRDSLKICNDQTTEHLDKDMHDQKQALRSLAESAYQAMLGKTANVTRLDGKDHSVLDAFLTPSAAKDTSTSSWAFLHNTLQEFWASVFLLMTPDKITQVLQQCQTEEGKYLKHIFSFLCGLCSQSSNMVESIKFLISEEEVRELSDQYIEKIIDSFIYCETQQDPDESNSDVENLLFICQCLYEHQSPEACLLLLEKVGYKFNLSGEQLDPQQCCAVSYVINQSKDRNVRLDLEDCSLSDPGLRLILRALENLTMLRLDSITQLQMWKVALRSGLQSDCDNLLRLCESEIHLSVQEQEVWKPAEEVLKLKRPEHIHLCLHVGQGTQHITTSSMKIIFDCLSNIANIRFIALNDQKTHSWNEEVKSFQMDLYIQGALYEMTTGQKRVEGLRPVLAHLIHSDSIEEQSKFMVRLYSKAHDTQEGVLPVLQPVFQTTPAVWYIDLSEKGTSGVLEVLKFQNVKKPVELWWSDEESERELAIFLQCLPYVSELRFNDCIPNTNDAIKVLVDLFICAATLEGETLNMLSSVCGYSAFPFADRDNAGQCAFLLDLYSHVSDYETQTGRSILPALLPLYQTAPAVWSIDLSERKASLLLEVLKLQPEKKPVELRGWPDDESDVRSFLQCLPYISYLRFFYRQDEGELPEEWRITFFPWLCCLLLKVFLQGAVNDILTGQRSVEALLSVLGLAHSYDSTEKCMLLLDLYSQAKDDEIQTGRSILPALQPIYWSTPAVWSIDLTESKASLLLEVLKLQPVKKPVELRGCSDDESDVRSFLQCLPYISYLICDCQFFLSMCDELSVGSEGDALLSHSLLQALQYTLTLSGWLPSVSCEAVGAVLGQSTADDELDVTLTPQSISLQGAKLLFEQVKELHKLRMNEMATVKLARMSLLCKRPMFVKELTLVLSRPNPTERVQCRVISSLASLLTVWTIRSLDLTDCPIEGYLLATLLCHQGPLTIRLSEEILQQLAVVVYEAQNEELTQCFLEKVDGDLSNCRLDWDVLHYLLKSTTKRITVNLRRSRIRQQDMPHLLPFLNNIRFQRMNSHFERTALKEIHKQRAGHMVITLVRSSDEWINLNNLVLKHDDCEALRFGLHYSDGVKLNLLWTVIPKEEMGRFLTLLHRVSELRVDRKLLLELLHAWTGLITQTEAPAALLRVLDHKLDLSCSSAMDLSGQEDDTVLSLSSGDCRAISAAIDKADGDTELILHDCQIEDAGLEEFYKESILQRVHLSLGKPILLQLLHLIFVGDGGRSERLASLLSRALGKELDLSHTPLDLMACSSLALILEHSEGLSELDLSDCHLTDTHLEFLLTHLHKAQVLNLCNNEITDEGAVKLNLYMIGNSFTETVWLCNNKITEFDSFLADKRYKLWPAHVSGMQDRHVTNLGSTSVREETSKVFSKTKPIIKEFDPEIVEEVEESKISYRFQCGIRGKFQCSATGLVFGMREPGTVEYSVEHWDMHMLADTDSEPACPVFKISCPEGHMYQLHLLHCETEVYAAEALSVAHICSNSLEILVPNRVTHSHVIININGLSRWTLFRRKPKTKKRINGQVLLFLELNVTEGQHRLWVYLLSRNVPYTEVMKRNKKLEFIRACSDCYLRPEARYRVTSDLEQGFSVHPKDKYLHIHSGPDQHATFIVFLDSKVTKLKLMIQELKRMGQKTAWRSQWFEPIFLKPGSNLTESDWLQNLCCILEHLSPKEIKRLKFLVRTSKELPQPSISNNDLECLEELHDLAELMVKSWGMNGSISATQLLMKELPRRDEPVTSLLMPFLEQCVVLKGA</sequence>
<reference evidence="15" key="1">
    <citation type="submission" date="2025-08" db="UniProtKB">
        <authorList>
            <consortium name="Ensembl"/>
        </authorList>
    </citation>
    <scope>IDENTIFICATION</scope>
</reference>
<feature type="domain" description="NACHT" evidence="13">
    <location>
        <begin position="208"/>
        <end position="329"/>
    </location>
</feature>
<dbReference type="InterPro" id="IPR027417">
    <property type="entry name" value="P-loop_NTPase"/>
</dbReference>
<evidence type="ECO:0000256" key="3">
    <source>
        <dbReference type="ARBA" id="ARBA00022588"/>
    </source>
</evidence>
<evidence type="ECO:0000256" key="1">
    <source>
        <dbReference type="ARBA" id="ARBA00004110"/>
    </source>
</evidence>
<dbReference type="PANTHER" id="PTHR31594:SF16">
    <property type="entry name" value="SI:CH211-281L24.3"/>
    <property type="match status" value="1"/>
</dbReference>
<dbReference type="InterPro" id="IPR007111">
    <property type="entry name" value="NACHT_NTPase"/>
</dbReference>
<dbReference type="Ensembl" id="ENSSTUT00000043044.1">
    <property type="protein sequence ID" value="ENSSTUP00000041201.1"/>
    <property type="gene ID" value="ENSSTUG00000017486.1"/>
</dbReference>
<evidence type="ECO:0000256" key="10">
    <source>
        <dbReference type="ARBA" id="ARBA00023233"/>
    </source>
</evidence>
<keyword evidence="10" id="KW-1271">Inflammasome</keyword>
<dbReference type="GeneID" id="115201125"/>
<dbReference type="GeneTree" id="ENSGT00730000111912"/>
<dbReference type="InParanoid" id="A0A673Z4J8"/>
<evidence type="ECO:0000259" key="13">
    <source>
        <dbReference type="PROSITE" id="PS50837"/>
    </source>
</evidence>
<evidence type="ECO:0000256" key="7">
    <source>
        <dbReference type="ARBA" id="ARBA00022840"/>
    </source>
</evidence>
<keyword evidence="8" id="KW-0832">Ubl conjugation</keyword>
<dbReference type="Gene3D" id="3.40.50.300">
    <property type="entry name" value="P-loop containing nucleotide triphosphate hydrolases"/>
    <property type="match status" value="1"/>
</dbReference>
<keyword evidence="3" id="KW-0399">Innate immunity</keyword>
<organism evidence="15 16">
    <name type="scientific">Salmo trutta</name>
    <name type="common">Brown trout</name>
    <dbReference type="NCBI Taxonomy" id="8032"/>
    <lineage>
        <taxon>Eukaryota</taxon>
        <taxon>Metazoa</taxon>
        <taxon>Chordata</taxon>
        <taxon>Craniata</taxon>
        <taxon>Vertebrata</taxon>
        <taxon>Euteleostomi</taxon>
        <taxon>Actinopterygii</taxon>
        <taxon>Neopterygii</taxon>
        <taxon>Teleostei</taxon>
        <taxon>Protacanthopterygii</taxon>
        <taxon>Salmoniformes</taxon>
        <taxon>Salmonidae</taxon>
        <taxon>Salmoninae</taxon>
        <taxon>Salmo</taxon>
    </lineage>
</organism>
<dbReference type="OMA" id="HATFIVF"/>
<evidence type="ECO:0000256" key="5">
    <source>
        <dbReference type="ARBA" id="ARBA00022670"/>
    </source>
</evidence>
<evidence type="ECO:0000256" key="8">
    <source>
        <dbReference type="ARBA" id="ARBA00022843"/>
    </source>
</evidence>
<dbReference type="InterPro" id="IPR032675">
    <property type="entry name" value="LRR_dom_sf"/>
</dbReference>
<keyword evidence="4" id="KW-1210">Necrosis</keyword>
<dbReference type="PROSITE" id="PS51830">
    <property type="entry name" value="FIIND"/>
    <property type="match status" value="1"/>
</dbReference>
<keyword evidence="5" id="KW-0378">Hydrolase</keyword>
<dbReference type="SUPFAM" id="SSF47986">
    <property type="entry name" value="DEATH domain"/>
    <property type="match status" value="1"/>
</dbReference>
<dbReference type="Pfam" id="PF13553">
    <property type="entry name" value="FIIND"/>
    <property type="match status" value="1"/>
</dbReference>
<keyword evidence="6" id="KW-0547">Nucleotide-binding</keyword>
<dbReference type="Pfam" id="PF13516">
    <property type="entry name" value="LRR_6"/>
    <property type="match status" value="1"/>
</dbReference>
<comment type="subcellular location">
    <subcellularLocation>
        <location evidence="1">Inflammasome</location>
    </subcellularLocation>
</comment>